<dbReference type="InterPro" id="IPR000620">
    <property type="entry name" value="EamA_dom"/>
</dbReference>
<dbReference type="InterPro" id="IPR037185">
    <property type="entry name" value="EmrE-like"/>
</dbReference>
<accession>A0A1H8BJ83</accession>
<protein>
    <submittedName>
        <fullName evidence="7">EamA domain-containing membrane protein RarD</fullName>
    </submittedName>
</protein>
<name>A0A1H8BJ83_9BACT</name>
<dbReference type="GO" id="GO:0016020">
    <property type="term" value="C:membrane"/>
    <property type="evidence" value="ECO:0007669"/>
    <property type="project" value="UniProtKB-SubCell"/>
</dbReference>
<evidence type="ECO:0000256" key="5">
    <source>
        <dbReference type="SAM" id="Phobius"/>
    </source>
</evidence>
<feature type="domain" description="EamA" evidence="6">
    <location>
        <begin position="139"/>
        <end position="266"/>
    </location>
</feature>
<evidence type="ECO:0000256" key="1">
    <source>
        <dbReference type="ARBA" id="ARBA00004141"/>
    </source>
</evidence>
<feature type="transmembrane region" description="Helical" evidence="5">
    <location>
        <begin position="198"/>
        <end position="217"/>
    </location>
</feature>
<evidence type="ECO:0000313" key="8">
    <source>
        <dbReference type="Proteomes" id="UP000198744"/>
    </source>
</evidence>
<reference evidence="7 8" key="1">
    <citation type="submission" date="2016-10" db="EMBL/GenBank/DDBJ databases">
        <authorList>
            <person name="de Groot N.N."/>
        </authorList>
    </citation>
    <scope>NUCLEOTIDE SEQUENCE [LARGE SCALE GENOMIC DNA]</scope>
    <source>
        <strain evidence="7 8">DSM 8423</strain>
    </source>
</reference>
<comment type="subcellular location">
    <subcellularLocation>
        <location evidence="1">Membrane</location>
        <topology evidence="1">Multi-pass membrane protein</topology>
    </subcellularLocation>
</comment>
<evidence type="ECO:0000256" key="4">
    <source>
        <dbReference type="ARBA" id="ARBA00023136"/>
    </source>
</evidence>
<feature type="transmembrane region" description="Helical" evidence="5">
    <location>
        <begin position="29"/>
        <end position="48"/>
    </location>
</feature>
<feature type="transmembrane region" description="Helical" evidence="5">
    <location>
        <begin position="168"/>
        <end position="186"/>
    </location>
</feature>
<feature type="transmembrane region" description="Helical" evidence="5">
    <location>
        <begin position="252"/>
        <end position="271"/>
    </location>
</feature>
<feature type="transmembrane region" description="Helical" evidence="5">
    <location>
        <begin position="88"/>
        <end position="105"/>
    </location>
</feature>
<feature type="domain" description="EamA" evidence="6">
    <location>
        <begin position="2"/>
        <end position="128"/>
    </location>
</feature>
<dbReference type="AlphaFoldDB" id="A0A1H8BJ83"/>
<evidence type="ECO:0000259" key="6">
    <source>
        <dbReference type="Pfam" id="PF00892"/>
    </source>
</evidence>
<evidence type="ECO:0000313" key="7">
    <source>
        <dbReference type="EMBL" id="SEM82843.1"/>
    </source>
</evidence>
<feature type="transmembrane region" description="Helical" evidence="5">
    <location>
        <begin position="60"/>
        <end position="82"/>
    </location>
</feature>
<dbReference type="Proteomes" id="UP000198744">
    <property type="component" value="Unassembled WGS sequence"/>
</dbReference>
<keyword evidence="4 5" id="KW-0472">Membrane</keyword>
<feature type="transmembrane region" description="Helical" evidence="5">
    <location>
        <begin position="229"/>
        <end position="246"/>
    </location>
</feature>
<dbReference type="STRING" id="43775.SAMN04489760_1564"/>
<dbReference type="SUPFAM" id="SSF103481">
    <property type="entry name" value="Multidrug resistance efflux transporter EmrE"/>
    <property type="match status" value="2"/>
</dbReference>
<gene>
    <name evidence="7" type="ORF">SAMN04489760_1564</name>
</gene>
<feature type="transmembrane region" description="Helical" evidence="5">
    <location>
        <begin position="136"/>
        <end position="156"/>
    </location>
</feature>
<dbReference type="PANTHER" id="PTHR22911:SF6">
    <property type="entry name" value="SOLUTE CARRIER FAMILY 35 MEMBER G1"/>
    <property type="match status" value="1"/>
</dbReference>
<dbReference type="PANTHER" id="PTHR22911">
    <property type="entry name" value="ACYL-MALONYL CONDENSING ENZYME-RELATED"/>
    <property type="match status" value="1"/>
</dbReference>
<sequence>MISSAIFFSLMSVLVRIAAEKYGISAWKTSEIRFVMGIVIILVLSIWMRDPLRFVNRPWLLSRGLFGGAAVCIYFYAITQIGIAKATIYTYTYPIWAGLLSPFLLKDQIRPGVWMAILAAFGGLYLIIVPSQGLGATSWLDLLALSGGILSGWAILSVKKLHETDTSRAILFSQCFFGLIIVVAPAQVEGYSFPPVSWLTLLAIGIVATIAQLQMTYAYKFINATEGSLLSMLNPVINVLLGMIFFHEPLTLRSILGCTIILISCTYAAMFQHATEDVRR</sequence>
<evidence type="ECO:0000256" key="2">
    <source>
        <dbReference type="ARBA" id="ARBA00022692"/>
    </source>
</evidence>
<feature type="transmembrane region" description="Helical" evidence="5">
    <location>
        <begin position="112"/>
        <end position="130"/>
    </location>
</feature>
<keyword evidence="8" id="KW-1185">Reference proteome</keyword>
<dbReference type="Pfam" id="PF00892">
    <property type="entry name" value="EamA"/>
    <property type="match status" value="2"/>
</dbReference>
<keyword evidence="2 5" id="KW-0812">Transmembrane</keyword>
<dbReference type="Gene3D" id="1.10.3730.20">
    <property type="match status" value="1"/>
</dbReference>
<proteinExistence type="predicted"/>
<organism evidence="7 8">
    <name type="scientific">Syntrophus gentianae</name>
    <dbReference type="NCBI Taxonomy" id="43775"/>
    <lineage>
        <taxon>Bacteria</taxon>
        <taxon>Pseudomonadati</taxon>
        <taxon>Thermodesulfobacteriota</taxon>
        <taxon>Syntrophia</taxon>
        <taxon>Syntrophales</taxon>
        <taxon>Syntrophaceae</taxon>
        <taxon>Syntrophus</taxon>
    </lineage>
</organism>
<evidence type="ECO:0000256" key="3">
    <source>
        <dbReference type="ARBA" id="ARBA00022989"/>
    </source>
</evidence>
<dbReference type="EMBL" id="FOBS01000056">
    <property type="protein sequence ID" value="SEM82843.1"/>
    <property type="molecule type" value="Genomic_DNA"/>
</dbReference>
<keyword evidence="3 5" id="KW-1133">Transmembrane helix</keyword>